<reference evidence="1 2" key="1">
    <citation type="journal article" date="2018" name="Sci. Rep.">
        <title>Genomic signatures of local adaptation to the degree of environmental predictability in rotifers.</title>
        <authorList>
            <person name="Franch-Gras L."/>
            <person name="Hahn C."/>
            <person name="Garcia-Roger E.M."/>
            <person name="Carmona M.J."/>
            <person name="Serra M."/>
            <person name="Gomez A."/>
        </authorList>
    </citation>
    <scope>NUCLEOTIDE SEQUENCE [LARGE SCALE GENOMIC DNA]</scope>
    <source>
        <strain evidence="1">HYR1</strain>
    </source>
</reference>
<proteinExistence type="predicted"/>
<sequence>MNIFLTLLEIYILFHYYQFDPFVYASLLIREKEYERCLCKVICKEIIKIDFQNSDIRSFRENNKILNKHVNSN</sequence>
<evidence type="ECO:0000313" key="1">
    <source>
        <dbReference type="EMBL" id="RNA19671.1"/>
    </source>
</evidence>
<accession>A0A3M7R8C7</accession>
<dbReference type="Proteomes" id="UP000276133">
    <property type="component" value="Unassembled WGS sequence"/>
</dbReference>
<name>A0A3M7R8C7_BRAPC</name>
<dbReference type="AlphaFoldDB" id="A0A3M7R8C7"/>
<protein>
    <submittedName>
        <fullName evidence="1">Uncharacterized protein</fullName>
    </submittedName>
</protein>
<comment type="caution">
    <text evidence="1">The sequence shown here is derived from an EMBL/GenBank/DDBJ whole genome shotgun (WGS) entry which is preliminary data.</text>
</comment>
<dbReference type="EMBL" id="REGN01003998">
    <property type="protein sequence ID" value="RNA19671.1"/>
    <property type="molecule type" value="Genomic_DNA"/>
</dbReference>
<keyword evidence="2" id="KW-1185">Reference proteome</keyword>
<organism evidence="1 2">
    <name type="scientific">Brachionus plicatilis</name>
    <name type="common">Marine rotifer</name>
    <name type="synonym">Brachionus muelleri</name>
    <dbReference type="NCBI Taxonomy" id="10195"/>
    <lineage>
        <taxon>Eukaryota</taxon>
        <taxon>Metazoa</taxon>
        <taxon>Spiralia</taxon>
        <taxon>Gnathifera</taxon>
        <taxon>Rotifera</taxon>
        <taxon>Eurotatoria</taxon>
        <taxon>Monogononta</taxon>
        <taxon>Pseudotrocha</taxon>
        <taxon>Ploima</taxon>
        <taxon>Brachionidae</taxon>
        <taxon>Brachionus</taxon>
    </lineage>
</organism>
<evidence type="ECO:0000313" key="2">
    <source>
        <dbReference type="Proteomes" id="UP000276133"/>
    </source>
</evidence>
<gene>
    <name evidence="1" type="ORF">BpHYR1_000875</name>
</gene>